<dbReference type="AlphaFoldDB" id="A0A645HI83"/>
<proteinExistence type="predicted"/>
<comment type="caution">
    <text evidence="1">The sequence shown here is derived from an EMBL/GenBank/DDBJ whole genome shotgun (WGS) entry which is preliminary data.</text>
</comment>
<dbReference type="Gene3D" id="3.40.960.10">
    <property type="entry name" value="VSR Endonuclease"/>
    <property type="match status" value="1"/>
</dbReference>
<evidence type="ECO:0008006" key="2">
    <source>
        <dbReference type="Google" id="ProtNLM"/>
    </source>
</evidence>
<accession>A0A645HI83</accession>
<protein>
    <recommendedName>
        <fullName evidence="2">DUF559 domain-containing protein</fullName>
    </recommendedName>
</protein>
<sequence>MERDFKVNEKLRDEGWTVLRFWESDLKKNREEIAFFVKEIVDFKKQKILESKFLRKQMLHAKKESLIQNYLQRKNDDFPQRLKKTAVKYTREFLYQKYPEEEFTIKVAEDLLHFGAPQKREPR</sequence>
<organism evidence="1">
    <name type="scientific">bioreactor metagenome</name>
    <dbReference type="NCBI Taxonomy" id="1076179"/>
    <lineage>
        <taxon>unclassified sequences</taxon>
        <taxon>metagenomes</taxon>
        <taxon>ecological metagenomes</taxon>
    </lineage>
</organism>
<dbReference type="EMBL" id="VSSQ01094127">
    <property type="protein sequence ID" value="MPN38725.1"/>
    <property type="molecule type" value="Genomic_DNA"/>
</dbReference>
<gene>
    <name evidence="1" type="ORF">SDC9_186250</name>
</gene>
<dbReference type="SUPFAM" id="SSF52980">
    <property type="entry name" value="Restriction endonuclease-like"/>
    <property type="match status" value="1"/>
</dbReference>
<dbReference type="InterPro" id="IPR011335">
    <property type="entry name" value="Restrct_endonuc-II-like"/>
</dbReference>
<name>A0A645HI83_9ZZZZ</name>
<reference evidence="1" key="1">
    <citation type="submission" date="2019-08" db="EMBL/GenBank/DDBJ databases">
        <authorList>
            <person name="Kucharzyk K."/>
            <person name="Murdoch R.W."/>
            <person name="Higgins S."/>
            <person name="Loffler F."/>
        </authorList>
    </citation>
    <scope>NUCLEOTIDE SEQUENCE</scope>
</reference>
<evidence type="ECO:0000313" key="1">
    <source>
        <dbReference type="EMBL" id="MPN38725.1"/>
    </source>
</evidence>